<sequence>MPVRMAAAVAAVSALSLAVSACGGSPAESRPAAATTASPSSSSSGTAIKLDRPLAKPALALTDDRGRPFDLVKATAGRPVLLYFGYTHCPDVCPTTLADIANAVKELPAADQRKLQVVFVTTDPARDTPKRLRSWLAAFDARFIGLSGDFAEIQQAARALGIAVEKPVKNADGSYEVTHGAQVLAFSPADDKGHLVYTSGTTTRQYAADLPKLIGGTV</sequence>
<evidence type="ECO:0000256" key="6">
    <source>
        <dbReference type="SAM" id="SignalP"/>
    </source>
</evidence>
<feature type="binding site" evidence="3">
    <location>
        <position position="89"/>
    </location>
    <ligand>
        <name>Cu cation</name>
        <dbReference type="ChEBI" id="CHEBI:23378"/>
    </ligand>
</feature>
<evidence type="ECO:0000259" key="7">
    <source>
        <dbReference type="PROSITE" id="PS51352"/>
    </source>
</evidence>
<dbReference type="InterPro" id="IPR013766">
    <property type="entry name" value="Thioredoxin_domain"/>
</dbReference>
<proteinExistence type="inferred from homology"/>
<dbReference type="InterPro" id="IPR003782">
    <property type="entry name" value="SCO1/SenC"/>
</dbReference>
<reference evidence="8 9" key="1">
    <citation type="submission" date="2019-05" db="EMBL/GenBank/DDBJ databases">
        <title>Draft genome sequence of Actinomadura geliboluensis A8036.</title>
        <authorList>
            <person name="Saricaoglu S."/>
            <person name="Isik K."/>
        </authorList>
    </citation>
    <scope>NUCLEOTIDE SEQUENCE [LARGE SCALE GENOMIC DNA]</scope>
    <source>
        <strain evidence="8 9">A8036</strain>
    </source>
</reference>
<organism evidence="8 9">
    <name type="scientific">Actinomadura geliboluensis</name>
    <dbReference type="NCBI Taxonomy" id="882440"/>
    <lineage>
        <taxon>Bacteria</taxon>
        <taxon>Bacillati</taxon>
        <taxon>Actinomycetota</taxon>
        <taxon>Actinomycetes</taxon>
        <taxon>Streptosporangiales</taxon>
        <taxon>Thermomonosporaceae</taxon>
        <taxon>Actinomadura</taxon>
    </lineage>
</organism>
<keyword evidence="2 3" id="KW-0186">Copper</keyword>
<dbReference type="SUPFAM" id="SSF52833">
    <property type="entry name" value="Thioredoxin-like"/>
    <property type="match status" value="1"/>
</dbReference>
<keyword evidence="3" id="KW-0479">Metal-binding</keyword>
<dbReference type="PROSITE" id="PS51257">
    <property type="entry name" value="PROKAR_LIPOPROTEIN"/>
    <property type="match status" value="1"/>
</dbReference>
<keyword evidence="9" id="KW-1185">Reference proteome</keyword>
<feature type="chain" id="PRO_5038752003" evidence="6">
    <location>
        <begin position="22"/>
        <end position="218"/>
    </location>
</feature>
<dbReference type="Gene3D" id="3.40.30.10">
    <property type="entry name" value="Glutaredoxin"/>
    <property type="match status" value="1"/>
</dbReference>
<dbReference type="PANTHER" id="PTHR12151:SF25">
    <property type="entry name" value="LINALOOL DEHYDRATASE_ISOMERASE DOMAIN-CONTAINING PROTEIN"/>
    <property type="match status" value="1"/>
</dbReference>
<dbReference type="PANTHER" id="PTHR12151">
    <property type="entry name" value="ELECTRON TRANSPORT PROTIN SCO1/SENC FAMILY MEMBER"/>
    <property type="match status" value="1"/>
</dbReference>
<keyword evidence="4" id="KW-1015">Disulfide bond</keyword>
<gene>
    <name evidence="8" type="ORF">ETD96_32380</name>
</gene>
<feature type="binding site" evidence="3">
    <location>
        <position position="179"/>
    </location>
    <ligand>
        <name>Cu cation</name>
        <dbReference type="ChEBI" id="CHEBI:23378"/>
    </ligand>
</feature>
<evidence type="ECO:0000256" key="4">
    <source>
        <dbReference type="PIRSR" id="PIRSR603782-2"/>
    </source>
</evidence>
<dbReference type="Pfam" id="PF02630">
    <property type="entry name" value="SCO1-SenC"/>
    <property type="match status" value="1"/>
</dbReference>
<dbReference type="CDD" id="cd02968">
    <property type="entry name" value="SCO"/>
    <property type="match status" value="1"/>
</dbReference>
<dbReference type="PROSITE" id="PS51352">
    <property type="entry name" value="THIOREDOXIN_2"/>
    <property type="match status" value="1"/>
</dbReference>
<dbReference type="OrthoDB" id="9790194at2"/>
<evidence type="ECO:0000256" key="1">
    <source>
        <dbReference type="ARBA" id="ARBA00010996"/>
    </source>
</evidence>
<name>A0A5S4GEZ7_9ACTN</name>
<feature type="domain" description="Thioredoxin" evidence="7">
    <location>
        <begin position="50"/>
        <end position="218"/>
    </location>
</feature>
<evidence type="ECO:0000256" key="5">
    <source>
        <dbReference type="SAM" id="MobiDB-lite"/>
    </source>
</evidence>
<evidence type="ECO:0000256" key="3">
    <source>
        <dbReference type="PIRSR" id="PIRSR603782-1"/>
    </source>
</evidence>
<dbReference type="Proteomes" id="UP000305238">
    <property type="component" value="Unassembled WGS sequence"/>
</dbReference>
<comment type="caution">
    <text evidence="8">The sequence shown here is derived from an EMBL/GenBank/DDBJ whole genome shotgun (WGS) entry which is preliminary data.</text>
</comment>
<evidence type="ECO:0000313" key="9">
    <source>
        <dbReference type="Proteomes" id="UP000305238"/>
    </source>
</evidence>
<dbReference type="InterPro" id="IPR036249">
    <property type="entry name" value="Thioredoxin-like_sf"/>
</dbReference>
<protein>
    <submittedName>
        <fullName evidence="8">SCO family protein</fullName>
    </submittedName>
</protein>
<feature type="compositionally biased region" description="Low complexity" evidence="5">
    <location>
        <begin position="28"/>
        <end position="47"/>
    </location>
</feature>
<dbReference type="AlphaFoldDB" id="A0A5S4GEZ7"/>
<feature type="region of interest" description="Disordered" evidence="5">
    <location>
        <begin position="28"/>
        <end position="48"/>
    </location>
</feature>
<feature type="signal peptide" evidence="6">
    <location>
        <begin position="1"/>
        <end position="21"/>
    </location>
</feature>
<dbReference type="GO" id="GO:0046872">
    <property type="term" value="F:metal ion binding"/>
    <property type="evidence" value="ECO:0007669"/>
    <property type="project" value="UniProtKB-KW"/>
</dbReference>
<dbReference type="EMBL" id="VCKZ01000315">
    <property type="protein sequence ID" value="TMR31081.1"/>
    <property type="molecule type" value="Genomic_DNA"/>
</dbReference>
<evidence type="ECO:0000256" key="2">
    <source>
        <dbReference type="ARBA" id="ARBA00023008"/>
    </source>
</evidence>
<keyword evidence="6" id="KW-0732">Signal</keyword>
<evidence type="ECO:0000313" key="8">
    <source>
        <dbReference type="EMBL" id="TMR31081.1"/>
    </source>
</evidence>
<accession>A0A5S4GEZ7</accession>
<feature type="binding site" evidence="3">
    <location>
        <position position="93"/>
    </location>
    <ligand>
        <name>Cu cation</name>
        <dbReference type="ChEBI" id="CHEBI:23378"/>
    </ligand>
</feature>
<feature type="disulfide bond" description="Redox-active" evidence="4">
    <location>
        <begin position="89"/>
        <end position="93"/>
    </location>
</feature>
<comment type="similarity">
    <text evidence="1">Belongs to the SCO1/2 family.</text>
</comment>